<accession>A0AAV4MT07</accession>
<feature type="region of interest" description="Disordered" evidence="1">
    <location>
        <begin position="1"/>
        <end position="30"/>
    </location>
</feature>
<dbReference type="InterPro" id="IPR000210">
    <property type="entry name" value="BTB/POZ_dom"/>
</dbReference>
<dbReference type="SMART" id="SM00225">
    <property type="entry name" value="BTB"/>
    <property type="match status" value="1"/>
</dbReference>
<dbReference type="PROSITE" id="PS50097">
    <property type="entry name" value="BTB"/>
    <property type="match status" value="1"/>
</dbReference>
<dbReference type="EMBL" id="BPLQ01000802">
    <property type="protein sequence ID" value="GIX75126.1"/>
    <property type="molecule type" value="Genomic_DNA"/>
</dbReference>
<name>A0AAV4MT07_9ARAC</name>
<evidence type="ECO:0000313" key="3">
    <source>
        <dbReference type="EMBL" id="GIX75126.1"/>
    </source>
</evidence>
<sequence length="424" mass="47471">MNADDASQSADMSPLGGRKGTPECEEESEKGVPLDTVDFILVTNIPAKTYRFKWILPQFSLLSTGTVLFSTGIHPLGSAWCRLKLVKYEAGFGLFHVNKLPSRQSYPEKNKMLPATNIFRQTNRECEEEEFYDEKQIDNISTVKKEKVEDRELSPVENAIHSQLEYLVTAKDINGKEWARWSVILPNPNTDGDTIIGKLFNTSNNFSSGSLVLDCCLKVTMTPTTEEQSFSDNPTLSCQGWKNLSRDLKTFYQNALNSDVTLLVRSDPLRAHKSILSARSPVFKKMFHHGMQECDRNTVDITDVPMDALRRLVEYLYTGVIEDASIGFQDLCDLYYAADKYEVADLRIKCGNTLLSSVAADTAMQILQLADSHSDRDLKSGALEFIRLNLESVTSTDAWESCTKSAPNLAAQVLNFCAKEHSAN</sequence>
<evidence type="ECO:0000256" key="1">
    <source>
        <dbReference type="SAM" id="MobiDB-lite"/>
    </source>
</evidence>
<keyword evidence="4" id="KW-1185">Reference proteome</keyword>
<organism evidence="3 4">
    <name type="scientific">Caerostris darwini</name>
    <dbReference type="NCBI Taxonomy" id="1538125"/>
    <lineage>
        <taxon>Eukaryota</taxon>
        <taxon>Metazoa</taxon>
        <taxon>Ecdysozoa</taxon>
        <taxon>Arthropoda</taxon>
        <taxon>Chelicerata</taxon>
        <taxon>Arachnida</taxon>
        <taxon>Araneae</taxon>
        <taxon>Araneomorphae</taxon>
        <taxon>Entelegynae</taxon>
        <taxon>Araneoidea</taxon>
        <taxon>Araneidae</taxon>
        <taxon>Caerostris</taxon>
    </lineage>
</organism>
<feature type="domain" description="BTB" evidence="2">
    <location>
        <begin position="258"/>
        <end position="325"/>
    </location>
</feature>
<protein>
    <submittedName>
        <fullName evidence="3">TD and POZ domain-containing protein 4</fullName>
    </submittedName>
</protein>
<dbReference type="AlphaFoldDB" id="A0AAV4MT07"/>
<dbReference type="PANTHER" id="PTHR24413">
    <property type="entry name" value="SPECKLE-TYPE POZ PROTEIN"/>
    <property type="match status" value="1"/>
</dbReference>
<dbReference type="SUPFAM" id="SSF54695">
    <property type="entry name" value="POZ domain"/>
    <property type="match status" value="1"/>
</dbReference>
<comment type="caution">
    <text evidence="3">The sequence shown here is derived from an EMBL/GenBank/DDBJ whole genome shotgun (WGS) entry which is preliminary data.</text>
</comment>
<dbReference type="Pfam" id="PF00651">
    <property type="entry name" value="BTB"/>
    <property type="match status" value="1"/>
</dbReference>
<dbReference type="CDD" id="cd18186">
    <property type="entry name" value="BTB_POZ_ZBTB_KLHL-like"/>
    <property type="match status" value="1"/>
</dbReference>
<dbReference type="Proteomes" id="UP001054837">
    <property type="component" value="Unassembled WGS sequence"/>
</dbReference>
<dbReference type="Gene3D" id="3.30.710.10">
    <property type="entry name" value="Potassium Channel Kv1.1, Chain A"/>
    <property type="match status" value="1"/>
</dbReference>
<proteinExistence type="predicted"/>
<feature type="compositionally biased region" description="Polar residues" evidence="1">
    <location>
        <begin position="1"/>
        <end position="11"/>
    </location>
</feature>
<evidence type="ECO:0000259" key="2">
    <source>
        <dbReference type="PROSITE" id="PS50097"/>
    </source>
</evidence>
<evidence type="ECO:0000313" key="4">
    <source>
        <dbReference type="Proteomes" id="UP001054837"/>
    </source>
</evidence>
<dbReference type="InterPro" id="IPR011333">
    <property type="entry name" value="SKP1/BTB/POZ_sf"/>
</dbReference>
<dbReference type="Gene3D" id="1.25.40.420">
    <property type="match status" value="1"/>
</dbReference>
<gene>
    <name evidence="3" type="primary">Tdpoz4</name>
    <name evidence="3" type="ORF">CDAR_479611</name>
</gene>
<reference evidence="3 4" key="1">
    <citation type="submission" date="2021-06" db="EMBL/GenBank/DDBJ databases">
        <title>Caerostris darwini draft genome.</title>
        <authorList>
            <person name="Kono N."/>
            <person name="Arakawa K."/>
        </authorList>
    </citation>
    <scope>NUCLEOTIDE SEQUENCE [LARGE SCALE GENOMIC DNA]</scope>
</reference>